<reference evidence="1" key="2">
    <citation type="submission" date="2015-06" db="UniProtKB">
        <authorList>
            <consortium name="EnsemblProtists"/>
        </authorList>
    </citation>
    <scope>IDENTIFICATION</scope>
    <source>
        <strain evidence="1">Pr102</strain>
    </source>
</reference>
<evidence type="ECO:0000313" key="1">
    <source>
        <dbReference type="EnsemblProtists" id="Phyra83551"/>
    </source>
</evidence>
<dbReference type="VEuPathDB" id="FungiDB:KRP23_13228"/>
<dbReference type="VEuPathDB" id="FungiDB:KRP22_906"/>
<reference evidence="2" key="1">
    <citation type="journal article" date="2006" name="Science">
        <title>Phytophthora genome sequences uncover evolutionary origins and mechanisms of pathogenesis.</title>
        <authorList>
            <person name="Tyler B.M."/>
            <person name="Tripathy S."/>
            <person name="Zhang X."/>
            <person name="Dehal P."/>
            <person name="Jiang R.H."/>
            <person name="Aerts A."/>
            <person name="Arredondo F.D."/>
            <person name="Baxter L."/>
            <person name="Bensasson D."/>
            <person name="Beynon J.L."/>
            <person name="Chapman J."/>
            <person name="Damasceno C.M."/>
            <person name="Dorrance A.E."/>
            <person name="Dou D."/>
            <person name="Dickerman A.W."/>
            <person name="Dubchak I.L."/>
            <person name="Garbelotto M."/>
            <person name="Gijzen M."/>
            <person name="Gordon S.G."/>
            <person name="Govers F."/>
            <person name="Grunwald N.J."/>
            <person name="Huang W."/>
            <person name="Ivors K.L."/>
            <person name="Jones R.W."/>
            <person name="Kamoun S."/>
            <person name="Krampis K."/>
            <person name="Lamour K.H."/>
            <person name="Lee M.K."/>
            <person name="McDonald W.H."/>
            <person name="Medina M."/>
            <person name="Meijer H.J."/>
            <person name="Nordberg E.K."/>
            <person name="Maclean D.J."/>
            <person name="Ospina-Giraldo M.D."/>
            <person name="Morris P.F."/>
            <person name="Phuntumart V."/>
            <person name="Putnam N.H."/>
            <person name="Rash S."/>
            <person name="Rose J.K."/>
            <person name="Sakihama Y."/>
            <person name="Salamov A.A."/>
            <person name="Savidor A."/>
            <person name="Scheuring C.F."/>
            <person name="Smith B.M."/>
            <person name="Sobral B.W."/>
            <person name="Terry A."/>
            <person name="Torto-Alalibo T.A."/>
            <person name="Win J."/>
            <person name="Xu Z."/>
            <person name="Zhang H."/>
            <person name="Grigoriev I.V."/>
            <person name="Rokhsar D.S."/>
            <person name="Boore J.L."/>
        </authorList>
    </citation>
    <scope>NUCLEOTIDE SEQUENCE [LARGE SCALE GENOMIC DNA]</scope>
    <source>
        <strain evidence="2">Pr102</strain>
    </source>
</reference>
<dbReference type="AlphaFoldDB" id="H3H089"/>
<protein>
    <submittedName>
        <fullName evidence="1">Uncharacterized protein</fullName>
    </submittedName>
</protein>
<evidence type="ECO:0000313" key="2">
    <source>
        <dbReference type="Proteomes" id="UP000005238"/>
    </source>
</evidence>
<accession>H3H089</accession>
<dbReference type="EMBL" id="DS566087">
    <property type="status" value="NOT_ANNOTATED_CDS"/>
    <property type="molecule type" value="Genomic_DNA"/>
</dbReference>
<dbReference type="STRING" id="164328.H3H089"/>
<keyword evidence="2" id="KW-1185">Reference proteome</keyword>
<dbReference type="InParanoid" id="H3H089"/>
<sequence>MPPSSSSVGLAISFLLGARAKSGEKLEIEARNEDAVKFSFGTFRLEANKYAKAGEIDVMLSVHHYLEKVENPVDSADISKRMLVLVGVEEAVKSRDNLQMWEAVSDGDKEYEEAAKLVHKAFCNPLWVKPLHLPYKP</sequence>
<proteinExistence type="predicted"/>
<name>H3H089_PHYRM</name>
<dbReference type="EnsemblProtists" id="Phyra83551">
    <property type="protein sequence ID" value="Phyra83551"/>
    <property type="gene ID" value="Phyra83551"/>
</dbReference>
<organism evidence="1 2">
    <name type="scientific">Phytophthora ramorum</name>
    <name type="common">Sudden oak death agent</name>
    <dbReference type="NCBI Taxonomy" id="164328"/>
    <lineage>
        <taxon>Eukaryota</taxon>
        <taxon>Sar</taxon>
        <taxon>Stramenopiles</taxon>
        <taxon>Oomycota</taxon>
        <taxon>Peronosporomycetes</taxon>
        <taxon>Peronosporales</taxon>
        <taxon>Peronosporaceae</taxon>
        <taxon>Phytophthora</taxon>
    </lineage>
</organism>
<dbReference type="Proteomes" id="UP000005238">
    <property type="component" value="Unassembled WGS sequence"/>
</dbReference>
<dbReference type="HOGENOM" id="CLU_1869209_0_0_1"/>